<dbReference type="STRING" id="559304.G8YQD4"/>
<evidence type="ECO:0000256" key="10">
    <source>
        <dbReference type="ARBA" id="ARBA00023242"/>
    </source>
</evidence>
<dbReference type="InParanoid" id="G8YQD4"/>
<keyword evidence="10 12" id="KW-0539">Nucleus</keyword>
<dbReference type="EMBL" id="FO082056">
    <property type="protein sequence ID" value="CCE78869.1"/>
    <property type="molecule type" value="Genomic_DNA"/>
</dbReference>
<dbReference type="InterPro" id="IPR019015">
    <property type="entry name" value="HIRA_B_motif"/>
</dbReference>
<feature type="compositionally biased region" description="Polar residues" evidence="13">
    <location>
        <begin position="470"/>
        <end position="489"/>
    </location>
</feature>
<dbReference type="OMA" id="AWVHHDD"/>
<evidence type="ECO:0000256" key="3">
    <source>
        <dbReference type="ARBA" id="ARBA00007306"/>
    </source>
</evidence>
<feature type="domain" description="Protein HIRA-like C-terminal" evidence="14">
    <location>
        <begin position="706"/>
        <end position="938"/>
    </location>
</feature>
<name>G8YQD4_PICSO</name>
<dbReference type="PROSITE" id="PS50082">
    <property type="entry name" value="WD_REPEATS_2"/>
    <property type="match status" value="1"/>
</dbReference>
<accession>G8YQD4</accession>
<dbReference type="InterPro" id="IPR001680">
    <property type="entry name" value="WD40_rpt"/>
</dbReference>
<evidence type="ECO:0000256" key="12">
    <source>
        <dbReference type="RuleBase" id="RU364014"/>
    </source>
</evidence>
<evidence type="ECO:0000313" key="16">
    <source>
        <dbReference type="Proteomes" id="UP000005222"/>
    </source>
</evidence>
<dbReference type="PROSITE" id="PS50294">
    <property type="entry name" value="WD_REPEATS_REGION"/>
    <property type="match status" value="1"/>
</dbReference>
<evidence type="ECO:0000256" key="5">
    <source>
        <dbReference type="ARBA" id="ARBA00022574"/>
    </source>
</evidence>
<dbReference type="AlphaFoldDB" id="G8YQD4"/>
<comment type="similarity">
    <text evidence="3 12">Belongs to the WD repeat HIR1 family.</text>
</comment>
<keyword evidence="7 12" id="KW-0156">Chromatin regulator</keyword>
<keyword evidence="9 12" id="KW-0804">Transcription</keyword>
<evidence type="ECO:0000259" key="14">
    <source>
        <dbReference type="Pfam" id="PF07569"/>
    </source>
</evidence>
<dbReference type="GO" id="GO:0000417">
    <property type="term" value="C:HIR complex"/>
    <property type="evidence" value="ECO:0007669"/>
    <property type="project" value="TreeGrafter"/>
</dbReference>
<dbReference type="InterPro" id="IPR019775">
    <property type="entry name" value="WD40_repeat_CS"/>
</dbReference>
<dbReference type="InterPro" id="IPR011494">
    <property type="entry name" value="HIRA-like_C"/>
</dbReference>
<proteinExistence type="inferred from homology"/>
<dbReference type="GO" id="GO:0006351">
    <property type="term" value="P:DNA-templated transcription"/>
    <property type="evidence" value="ECO:0007669"/>
    <property type="project" value="InterPro"/>
</dbReference>
<dbReference type="Pfam" id="PF09453">
    <property type="entry name" value="HIRA_B"/>
    <property type="match status" value="1"/>
</dbReference>
<gene>
    <name evidence="15" type="primary">Piso0_000903</name>
    <name evidence="15" type="ORF">GNLVRS01_PISO0D06625g</name>
</gene>
<feature type="region of interest" description="Disordered" evidence="13">
    <location>
        <begin position="382"/>
        <end position="401"/>
    </location>
</feature>
<reference evidence="15 16" key="1">
    <citation type="journal article" date="2012" name="G3 (Bethesda)">
        <title>Pichia sorbitophila, an interspecies yeast hybrid reveals early steps of genome resolution following polyploidization.</title>
        <authorList>
            <person name="Leh Louis V."/>
            <person name="Despons L."/>
            <person name="Friedrich A."/>
            <person name="Martin T."/>
            <person name="Durrens P."/>
            <person name="Casaregola S."/>
            <person name="Neuveglise C."/>
            <person name="Fairhead C."/>
            <person name="Marck C."/>
            <person name="Cruz J.A."/>
            <person name="Straub M.L."/>
            <person name="Kugler V."/>
            <person name="Sacerdot C."/>
            <person name="Uzunov Z."/>
            <person name="Thierry A."/>
            <person name="Weiss S."/>
            <person name="Bleykasten C."/>
            <person name="De Montigny J."/>
            <person name="Jacques N."/>
            <person name="Jung P."/>
            <person name="Lemaire M."/>
            <person name="Mallet S."/>
            <person name="Morel G."/>
            <person name="Richard G.F."/>
            <person name="Sarkar A."/>
            <person name="Savel G."/>
            <person name="Schacherer J."/>
            <person name="Seret M.L."/>
            <person name="Talla E."/>
            <person name="Samson G."/>
            <person name="Jubin C."/>
            <person name="Poulain J."/>
            <person name="Vacherie B."/>
            <person name="Barbe V."/>
            <person name="Pelletier E."/>
            <person name="Sherman D.J."/>
            <person name="Westhof E."/>
            <person name="Weissenbach J."/>
            <person name="Baret P.V."/>
            <person name="Wincker P."/>
            <person name="Gaillardin C."/>
            <person name="Dujon B."/>
            <person name="Souciet J.L."/>
        </authorList>
    </citation>
    <scope>NUCLEOTIDE SEQUENCE [LARGE SCALE GENOMIC DNA]</scope>
    <source>
        <strain evidence="16">ATCC MYA-4447 / BCRC 22081 / CBS 7064 / NBRC 10061 / NRRL Y-12695</strain>
    </source>
</reference>
<evidence type="ECO:0000256" key="1">
    <source>
        <dbReference type="ARBA" id="ARBA00002677"/>
    </source>
</evidence>
<dbReference type="InterPro" id="IPR015943">
    <property type="entry name" value="WD40/YVTN_repeat-like_dom_sf"/>
</dbReference>
<keyword evidence="8 12" id="KW-0805">Transcription regulation</keyword>
<dbReference type="GO" id="GO:0006338">
    <property type="term" value="P:chromatin remodeling"/>
    <property type="evidence" value="ECO:0007669"/>
    <property type="project" value="InterPro"/>
</dbReference>
<keyword evidence="16" id="KW-1185">Reference proteome</keyword>
<dbReference type="OrthoDB" id="1741719at2759"/>
<evidence type="ECO:0000256" key="8">
    <source>
        <dbReference type="ARBA" id="ARBA00023015"/>
    </source>
</evidence>
<comment type="subcellular location">
    <subcellularLocation>
        <location evidence="2 12">Nucleus</location>
    </subcellularLocation>
</comment>
<dbReference type="PROSITE" id="PS00678">
    <property type="entry name" value="WD_REPEATS_1"/>
    <property type="match status" value="1"/>
</dbReference>
<organism evidence="15 16">
    <name type="scientific">Pichia sorbitophila (strain ATCC MYA-4447 / BCRC 22081 / CBS 7064 / NBRC 10061 / NRRL Y-12695)</name>
    <name type="common">Hybrid yeast</name>
    <dbReference type="NCBI Taxonomy" id="559304"/>
    <lineage>
        <taxon>Eukaryota</taxon>
        <taxon>Fungi</taxon>
        <taxon>Dikarya</taxon>
        <taxon>Ascomycota</taxon>
        <taxon>Saccharomycotina</taxon>
        <taxon>Pichiomycetes</taxon>
        <taxon>Debaryomycetaceae</taxon>
        <taxon>Millerozyma</taxon>
    </lineage>
</organism>
<dbReference type="FunCoup" id="G8YQD4">
    <property type="interactions" value="734"/>
</dbReference>
<dbReference type="InterPro" id="IPR036322">
    <property type="entry name" value="WD40_repeat_dom_sf"/>
</dbReference>
<feature type="region of interest" description="Disordered" evidence="13">
    <location>
        <begin position="409"/>
        <end position="556"/>
    </location>
</feature>
<protein>
    <recommendedName>
        <fullName evidence="12">Protein HIR</fullName>
    </recommendedName>
</protein>
<dbReference type="eggNOG" id="KOG0973">
    <property type="taxonomic scope" value="Eukaryota"/>
</dbReference>
<sequence length="1002" mass="112472">MKVLVFPKVLHGGEIHSLDINRDNKFLATSGLDGVISVWDVKNFSSLNEDADYDIKKIEVIEPVKSLDGQPALITVVKWNPTNENMLVSGDIHGNVCIYNISNNEDRLVYPLNDEKKGAARVVDLSWSIDGRIVAWSSGEGKLHLYDTMRNSYQELTSLPNLEKLNKQRSIAFDPTNNFLISMGDDTSIYLYQFTYQKDSENYQFKLVSRISKLINKTSLNIDYKRISWSPDGEYVSVPTASKNQASVISLLSRSNDWDTCVSLAGHNLDCEVVKYNPLIFSYEENTESAGIYNIIATAGSDKTIVVWNTTKDSPLFILKELCQKPLVDICWDKSGENLFAATLGGHLIMISFSKGELGYKISDEIQSKLWNIGVSSIKPFNAKPNNESTQAGKKQNSSCQADILDQKNAQSWSDRENQEPSVKSPTIESKEETNSEEIKRKDNNSQGSDNTEPHLKPEVLGKSSKDEYLSNSDDILNSAMSSTRASKSVNREPKEDKVEATRNSNPPPNRTKVSMKNGKKRIQPTLISSHNAGNVFGADKHENTPKSLPMISSSNGGEHKTFMEFEKPSFSVSHQVYTSSKRQKSLEENGTKKFKRELEPVKFIGSALLNPNTTFSKIRISVPKVRLNFQIASQFEVKSGEVSLLDINNGSGNEIRPSRISYMRGDKQVWYDFIPSFIQLVTEGELFWAVCTSDGQILTYSRTSGKRLLPPLILGSPLSFLESHSNYLMAVTCIGELYAWDISSKKKLLHSPSSLSSLLEIFNKYSEDGLSKSDNITFCSITSKGIPLVTLSNGAGYLFNKDLEVWQTISESWWAFGSHYWDSVGNEDSSMQSQSLFNGNKESSIVALLEHKTNEQIIRRNRSGRGKYFNKISKNMLMKKGFENLENIISLSHLENRILCCELLDETKEFRSFFIAYVKRVCELGLRAKLFDVCNDLLGPSHDNDSANNLSEDNSDGEWSSTVCGINKHDLLRETVLSCAMNRECQRILVHFGEKIGIVLE</sequence>
<comment type="function">
    <text evidence="1 12">Required for replication-independent chromatin assembly and for the periodic repression of histone gene transcription during the cell cycle.</text>
</comment>
<feature type="compositionally biased region" description="Basic and acidic residues" evidence="13">
    <location>
        <begin position="429"/>
        <end position="444"/>
    </location>
</feature>
<evidence type="ECO:0000256" key="2">
    <source>
        <dbReference type="ARBA" id="ARBA00004123"/>
    </source>
</evidence>
<dbReference type="Proteomes" id="UP000005222">
    <property type="component" value="Chromosome D"/>
</dbReference>
<dbReference type="Pfam" id="PF07569">
    <property type="entry name" value="Hira"/>
    <property type="match status" value="1"/>
</dbReference>
<dbReference type="GO" id="GO:0000785">
    <property type="term" value="C:chromatin"/>
    <property type="evidence" value="ECO:0007669"/>
    <property type="project" value="TreeGrafter"/>
</dbReference>
<dbReference type="GO" id="GO:0031491">
    <property type="term" value="F:nucleosome binding"/>
    <property type="evidence" value="ECO:0007669"/>
    <property type="project" value="TreeGrafter"/>
</dbReference>
<keyword evidence="5 11" id="KW-0853">WD repeat</keyword>
<dbReference type="PANTHER" id="PTHR13831:SF1">
    <property type="entry name" value="PROTEIN HIR2"/>
    <property type="match status" value="1"/>
</dbReference>
<dbReference type="HOGENOM" id="CLU_004372_1_0_1"/>
<keyword evidence="4 12" id="KW-0678">Repressor</keyword>
<dbReference type="Pfam" id="PF00400">
    <property type="entry name" value="WD40"/>
    <property type="match status" value="1"/>
</dbReference>
<dbReference type="SMART" id="SM00320">
    <property type="entry name" value="WD40"/>
    <property type="match status" value="6"/>
</dbReference>
<dbReference type="GO" id="GO:0005634">
    <property type="term" value="C:nucleus"/>
    <property type="evidence" value="ECO:0007669"/>
    <property type="project" value="UniProtKB-SubCell"/>
</dbReference>
<keyword evidence="6 12" id="KW-0677">Repeat</keyword>
<dbReference type="SUPFAM" id="SSF50960">
    <property type="entry name" value="TolB, C-terminal domain"/>
    <property type="match status" value="1"/>
</dbReference>
<dbReference type="Gene3D" id="2.130.10.10">
    <property type="entry name" value="YVTN repeat-like/Quinoprotein amine dehydrogenase"/>
    <property type="match status" value="2"/>
</dbReference>
<evidence type="ECO:0000313" key="15">
    <source>
        <dbReference type="EMBL" id="CCE78869.1"/>
    </source>
</evidence>
<dbReference type="InterPro" id="IPR031120">
    <property type="entry name" value="HIR1-like"/>
</dbReference>
<feature type="compositionally biased region" description="Polar residues" evidence="13">
    <location>
        <begin position="384"/>
        <end position="401"/>
    </location>
</feature>
<evidence type="ECO:0000256" key="13">
    <source>
        <dbReference type="SAM" id="MobiDB-lite"/>
    </source>
</evidence>
<dbReference type="SUPFAM" id="SSF50978">
    <property type="entry name" value="WD40 repeat-like"/>
    <property type="match status" value="1"/>
</dbReference>
<feature type="repeat" description="WD" evidence="11">
    <location>
        <begin position="11"/>
        <end position="49"/>
    </location>
</feature>
<feature type="compositionally biased region" description="Basic and acidic residues" evidence="13">
    <location>
        <begin position="490"/>
        <end position="501"/>
    </location>
</feature>
<evidence type="ECO:0000256" key="7">
    <source>
        <dbReference type="ARBA" id="ARBA00022853"/>
    </source>
</evidence>
<evidence type="ECO:0000256" key="11">
    <source>
        <dbReference type="PROSITE-ProRule" id="PRU00221"/>
    </source>
</evidence>
<evidence type="ECO:0000256" key="9">
    <source>
        <dbReference type="ARBA" id="ARBA00023163"/>
    </source>
</evidence>
<evidence type="ECO:0000256" key="6">
    <source>
        <dbReference type="ARBA" id="ARBA00022737"/>
    </source>
</evidence>
<dbReference type="PANTHER" id="PTHR13831">
    <property type="entry name" value="MEMBER OF THE HIR1 FAMILY OF WD-REPEAT PROTEINS"/>
    <property type="match status" value="1"/>
</dbReference>
<dbReference type="GO" id="GO:0006355">
    <property type="term" value="P:regulation of DNA-templated transcription"/>
    <property type="evidence" value="ECO:0007669"/>
    <property type="project" value="InterPro"/>
</dbReference>
<feature type="compositionally biased region" description="Basic and acidic residues" evidence="13">
    <location>
        <begin position="452"/>
        <end position="469"/>
    </location>
</feature>
<evidence type="ECO:0000256" key="4">
    <source>
        <dbReference type="ARBA" id="ARBA00022491"/>
    </source>
</evidence>